<evidence type="ECO:0000256" key="4">
    <source>
        <dbReference type="ARBA" id="ARBA00022989"/>
    </source>
</evidence>
<dbReference type="PANTHER" id="PTHR43220:SF21">
    <property type="entry name" value="TRANSMEMBRANE PROTEIN 41A"/>
    <property type="match status" value="1"/>
</dbReference>
<evidence type="ECO:0000256" key="3">
    <source>
        <dbReference type="ARBA" id="ARBA00022729"/>
    </source>
</evidence>
<dbReference type="EMBL" id="JASJQH010006991">
    <property type="protein sequence ID" value="KAK9721091.1"/>
    <property type="molecule type" value="Genomic_DNA"/>
</dbReference>
<comment type="subcellular location">
    <subcellularLocation>
        <location evidence="1">Membrane</location>
        <topology evidence="1">Multi-pass membrane protein</topology>
    </subcellularLocation>
</comment>
<protein>
    <recommendedName>
        <fullName evidence="7">VTT domain-containing protein</fullName>
    </recommendedName>
</protein>
<gene>
    <name evidence="8" type="ORF">K7432_003696</name>
</gene>
<dbReference type="Pfam" id="PF09335">
    <property type="entry name" value="VTT_dom"/>
    <property type="match status" value="1"/>
</dbReference>
<evidence type="ECO:0000256" key="6">
    <source>
        <dbReference type="SAM" id="Phobius"/>
    </source>
</evidence>
<sequence>MSVIFHRANTVETDIDSSSSDFTSGFHNRSVIARVACIVCLAILSVVGILWLVTTIPGLRLPSTIEDAKYDVRVLKEYTETIEEGNHKILIIFSLLYLWKQTFCVPGSIFLNLIAGALYGMSSIPLLCFLTALGSTLCYYIFYLAGADLLEYYIPNHMSQIRAQIENNRSSLFLYLLTIRLFPLSPYWLINIVSPFVGVPVWVFFVTCMLGVTPYNLVTVEAGQMLSEVESMADILNIWFVGKLLLISAVPFLISVLGKKRNKDKNVECGNWQEKEDEVRLICPR</sequence>
<keyword evidence="3" id="KW-0732">Signal</keyword>
<comment type="caution">
    <text evidence="8">The sequence shown here is derived from an EMBL/GenBank/DDBJ whole genome shotgun (WGS) entry which is preliminary data.</text>
</comment>
<evidence type="ECO:0000256" key="2">
    <source>
        <dbReference type="ARBA" id="ARBA00022692"/>
    </source>
</evidence>
<evidence type="ECO:0000256" key="1">
    <source>
        <dbReference type="ARBA" id="ARBA00004141"/>
    </source>
</evidence>
<organism evidence="8 9">
    <name type="scientific">Basidiobolus ranarum</name>
    <dbReference type="NCBI Taxonomy" id="34480"/>
    <lineage>
        <taxon>Eukaryota</taxon>
        <taxon>Fungi</taxon>
        <taxon>Fungi incertae sedis</taxon>
        <taxon>Zoopagomycota</taxon>
        <taxon>Entomophthoromycotina</taxon>
        <taxon>Basidiobolomycetes</taxon>
        <taxon>Basidiobolales</taxon>
        <taxon>Basidiobolaceae</taxon>
        <taxon>Basidiobolus</taxon>
    </lineage>
</organism>
<dbReference type="PANTHER" id="PTHR43220">
    <property type="match status" value="1"/>
</dbReference>
<accession>A0ABR2W5V0</accession>
<feature type="transmembrane region" description="Helical" evidence="6">
    <location>
        <begin position="126"/>
        <end position="145"/>
    </location>
</feature>
<feature type="transmembrane region" description="Helical" evidence="6">
    <location>
        <begin position="238"/>
        <end position="257"/>
    </location>
</feature>
<evidence type="ECO:0000259" key="7">
    <source>
        <dbReference type="Pfam" id="PF09335"/>
    </source>
</evidence>
<name>A0ABR2W5V0_9FUNG</name>
<feature type="transmembrane region" description="Helical" evidence="6">
    <location>
        <begin position="89"/>
        <end position="114"/>
    </location>
</feature>
<evidence type="ECO:0000313" key="8">
    <source>
        <dbReference type="EMBL" id="KAK9721091.1"/>
    </source>
</evidence>
<keyword evidence="4 6" id="KW-1133">Transmembrane helix</keyword>
<feature type="transmembrane region" description="Helical" evidence="6">
    <location>
        <begin position="197"/>
        <end position="218"/>
    </location>
</feature>
<dbReference type="Proteomes" id="UP001479436">
    <property type="component" value="Unassembled WGS sequence"/>
</dbReference>
<feature type="transmembrane region" description="Helical" evidence="6">
    <location>
        <begin position="172"/>
        <end position="190"/>
    </location>
</feature>
<feature type="transmembrane region" description="Helical" evidence="6">
    <location>
        <begin position="31"/>
        <end position="53"/>
    </location>
</feature>
<keyword evidence="2 6" id="KW-0812">Transmembrane</keyword>
<proteinExistence type="predicted"/>
<keyword evidence="5 6" id="KW-0472">Membrane</keyword>
<evidence type="ECO:0000256" key="5">
    <source>
        <dbReference type="ARBA" id="ARBA00023136"/>
    </source>
</evidence>
<evidence type="ECO:0000313" key="9">
    <source>
        <dbReference type="Proteomes" id="UP001479436"/>
    </source>
</evidence>
<dbReference type="InterPro" id="IPR032816">
    <property type="entry name" value="VTT_dom"/>
</dbReference>
<dbReference type="InterPro" id="IPR045014">
    <property type="entry name" value="TM41A/B"/>
</dbReference>
<reference evidence="8 9" key="1">
    <citation type="submission" date="2023-04" db="EMBL/GenBank/DDBJ databases">
        <title>Genome of Basidiobolus ranarum AG-B5.</title>
        <authorList>
            <person name="Stajich J.E."/>
            <person name="Carter-House D."/>
            <person name="Gryganskyi A."/>
        </authorList>
    </citation>
    <scope>NUCLEOTIDE SEQUENCE [LARGE SCALE GENOMIC DNA]</scope>
    <source>
        <strain evidence="8 9">AG-B5</strain>
    </source>
</reference>
<feature type="domain" description="VTT" evidence="7">
    <location>
        <begin position="105"/>
        <end position="224"/>
    </location>
</feature>
<keyword evidence="9" id="KW-1185">Reference proteome</keyword>